<keyword evidence="4" id="KW-0808">Transferase</keyword>
<accession>A0A1I3V0Y3</accession>
<dbReference type="PANTHER" id="PTHR31009">
    <property type="entry name" value="S-ADENOSYL-L-METHIONINE:CARBOXYL METHYLTRANSFERASE FAMILY PROTEIN"/>
    <property type="match status" value="1"/>
</dbReference>
<dbReference type="SUPFAM" id="SSF53335">
    <property type="entry name" value="S-adenosyl-L-methionine-dependent methyltransferases"/>
    <property type="match status" value="1"/>
</dbReference>
<dbReference type="Gene3D" id="1.10.1200.270">
    <property type="entry name" value="Methyltransferase, alpha-helical capping domain"/>
    <property type="match status" value="1"/>
</dbReference>
<dbReference type="InterPro" id="IPR042086">
    <property type="entry name" value="MeTrfase_capping"/>
</dbReference>
<dbReference type="GO" id="GO:0032259">
    <property type="term" value="P:methylation"/>
    <property type="evidence" value="ECO:0007669"/>
    <property type="project" value="UniProtKB-KW"/>
</dbReference>
<protein>
    <submittedName>
        <fullName evidence="4">SAM dependent carboxyl methyltransferase</fullName>
    </submittedName>
</protein>
<evidence type="ECO:0000313" key="4">
    <source>
        <dbReference type="EMBL" id="SFJ88573.1"/>
    </source>
</evidence>
<dbReference type="GO" id="GO:0008168">
    <property type="term" value="F:methyltransferase activity"/>
    <property type="evidence" value="ECO:0007669"/>
    <property type="project" value="UniProtKB-KW"/>
</dbReference>
<evidence type="ECO:0000256" key="1">
    <source>
        <dbReference type="ARBA" id="ARBA00022723"/>
    </source>
</evidence>
<proteinExistence type="predicted"/>
<dbReference type="Gene3D" id="3.40.50.150">
    <property type="entry name" value="Vaccinia Virus protein VP39"/>
    <property type="match status" value="1"/>
</dbReference>
<gene>
    <name evidence="4" type="ORF">SAMN04488518_101124</name>
</gene>
<evidence type="ECO:0000256" key="2">
    <source>
        <dbReference type="ARBA" id="ARBA00022842"/>
    </source>
</evidence>
<feature type="region of interest" description="Disordered" evidence="3">
    <location>
        <begin position="1"/>
        <end position="24"/>
    </location>
</feature>
<feature type="compositionally biased region" description="Polar residues" evidence="3">
    <location>
        <begin position="7"/>
        <end position="16"/>
    </location>
</feature>
<organism evidence="4 5">
    <name type="scientific">Pseudovibrio ascidiaceicola</name>
    <dbReference type="NCBI Taxonomy" id="285279"/>
    <lineage>
        <taxon>Bacteria</taxon>
        <taxon>Pseudomonadati</taxon>
        <taxon>Pseudomonadota</taxon>
        <taxon>Alphaproteobacteria</taxon>
        <taxon>Hyphomicrobiales</taxon>
        <taxon>Stappiaceae</taxon>
        <taxon>Pseudovibrio</taxon>
    </lineage>
</organism>
<dbReference type="Proteomes" id="UP000199598">
    <property type="component" value="Unassembled WGS sequence"/>
</dbReference>
<keyword evidence="5" id="KW-1185">Reference proteome</keyword>
<name>A0A1I3V0Y3_9HYPH</name>
<dbReference type="EMBL" id="FOSK01000001">
    <property type="protein sequence ID" value="SFJ88573.1"/>
    <property type="molecule type" value="Genomic_DNA"/>
</dbReference>
<dbReference type="Pfam" id="PF03492">
    <property type="entry name" value="Methyltransf_7"/>
    <property type="match status" value="1"/>
</dbReference>
<keyword evidence="2" id="KW-0460">Magnesium</keyword>
<sequence>MTEKAHPSQQHATTTGMKGKGFYNKNSTPQQATIAYVYPWLHEAMASLPMPNDGSLLRFVDYGCSEGANSMQIMAQLTKAARQRGSNSIQTIHSDLPSNDYSTLLNAIGNRAQPPYTDPTVFGSIVGGSMFNQLLPPSSTHLATSFNATVFLSERPLERLPDYVLPNGPSLATEKGSVSAQDKENFEKQAAYDLETFLKARANELEPGGKLLLQTVGRNEHVSTADGIVNLFNLSLLDHVANHSISQDAYERYYHPVYIRNLEQLTAPVNPEGGSLSHLFTIDKAECYETPVSFVDQYKQDNDASAYAQQMVNFYRAFTEAPLQAALSGTPNLSELLDSIYARGEERIREAPHLYDFHFISVAMLLTRTENS</sequence>
<dbReference type="InterPro" id="IPR005299">
    <property type="entry name" value="MeTrfase_7"/>
</dbReference>
<evidence type="ECO:0000256" key="3">
    <source>
        <dbReference type="SAM" id="MobiDB-lite"/>
    </source>
</evidence>
<reference evidence="4 5" key="1">
    <citation type="submission" date="2016-10" db="EMBL/GenBank/DDBJ databases">
        <authorList>
            <person name="Varghese N."/>
            <person name="Submissions S."/>
        </authorList>
    </citation>
    <scope>NUCLEOTIDE SEQUENCE [LARGE SCALE GENOMIC DNA]</scope>
    <source>
        <strain evidence="4 5">DSM 16392</strain>
    </source>
</reference>
<dbReference type="InterPro" id="IPR029063">
    <property type="entry name" value="SAM-dependent_MTases_sf"/>
</dbReference>
<comment type="caution">
    <text evidence="4">The sequence shown here is derived from an EMBL/GenBank/DDBJ whole genome shotgun (WGS) entry which is preliminary data.</text>
</comment>
<evidence type="ECO:0000313" key="5">
    <source>
        <dbReference type="Proteomes" id="UP000199598"/>
    </source>
</evidence>
<keyword evidence="4" id="KW-0489">Methyltransferase</keyword>
<keyword evidence="1" id="KW-0479">Metal-binding</keyword>